<proteinExistence type="predicted"/>
<sequence>KVLARAAHGVHRRRRAARGDVGHGRVPRVVPRGHRFRRPQGEGHGDHRRAGARPPRALRRCGGLLRVRRAHDGHRHRHPDRGGPRRPGARTGGSRHRRRLAPRRRVRRNAQQGPRPPPRGEDGGRV</sequence>
<dbReference type="AlphaFoldDB" id="A0A6J4M5F0"/>
<feature type="compositionally biased region" description="Basic and acidic residues" evidence="1">
    <location>
        <begin position="39"/>
        <end position="49"/>
    </location>
</feature>
<reference evidence="2" key="1">
    <citation type="submission" date="2020-02" db="EMBL/GenBank/DDBJ databases">
        <authorList>
            <person name="Meier V. D."/>
        </authorList>
    </citation>
    <scope>NUCLEOTIDE SEQUENCE</scope>
    <source>
        <strain evidence="2">AVDCRST_MAG89</strain>
    </source>
</reference>
<feature type="non-terminal residue" evidence="2">
    <location>
        <position position="126"/>
    </location>
</feature>
<feature type="compositionally biased region" description="Basic residues" evidence="1">
    <location>
        <begin position="50"/>
        <end position="59"/>
    </location>
</feature>
<feature type="compositionally biased region" description="Basic residues" evidence="1">
    <location>
        <begin position="66"/>
        <end position="79"/>
    </location>
</feature>
<keyword evidence="2" id="KW-0456">Lyase</keyword>
<evidence type="ECO:0000256" key="1">
    <source>
        <dbReference type="SAM" id="MobiDB-lite"/>
    </source>
</evidence>
<name>A0A6J4M5F0_9BACT</name>
<evidence type="ECO:0000313" key="2">
    <source>
        <dbReference type="EMBL" id="CAA9349439.1"/>
    </source>
</evidence>
<dbReference type="EC" id="4.1.3.27" evidence="2"/>
<organism evidence="2">
    <name type="scientific">uncultured Gemmatimonadota bacterium</name>
    <dbReference type="NCBI Taxonomy" id="203437"/>
    <lineage>
        <taxon>Bacteria</taxon>
        <taxon>Pseudomonadati</taxon>
        <taxon>Gemmatimonadota</taxon>
        <taxon>environmental samples</taxon>
    </lineage>
</organism>
<accession>A0A6J4M5F0</accession>
<feature type="region of interest" description="Disordered" evidence="1">
    <location>
        <begin position="1"/>
        <end position="126"/>
    </location>
</feature>
<protein>
    <submittedName>
        <fullName evidence="2">Anthranilate synthase, aminase component</fullName>
        <ecNumber evidence="2">4.1.3.27</ecNumber>
    </submittedName>
</protein>
<gene>
    <name evidence="2" type="ORF">AVDCRST_MAG89-3051</name>
</gene>
<feature type="non-terminal residue" evidence="2">
    <location>
        <position position="1"/>
    </location>
</feature>
<dbReference type="GO" id="GO:0004049">
    <property type="term" value="F:anthranilate synthase activity"/>
    <property type="evidence" value="ECO:0007669"/>
    <property type="project" value="UniProtKB-EC"/>
</dbReference>
<feature type="compositionally biased region" description="Basic residues" evidence="1">
    <location>
        <begin position="93"/>
        <end position="108"/>
    </location>
</feature>
<dbReference type="EMBL" id="CADCTV010000635">
    <property type="protein sequence ID" value="CAA9349439.1"/>
    <property type="molecule type" value="Genomic_DNA"/>
</dbReference>